<protein>
    <submittedName>
        <fullName evidence="1">Uncharacterized protein</fullName>
    </submittedName>
</protein>
<accession>A0A833J4W4</accession>
<evidence type="ECO:0000313" key="1">
    <source>
        <dbReference type="EMBL" id="KAB7784537.1"/>
    </source>
</evidence>
<name>A0A833J4W4_9HYPH</name>
<gene>
    <name evidence="1" type="ORF">F8B43_2570</name>
</gene>
<comment type="caution">
    <text evidence="1">The sequence shown here is derived from an EMBL/GenBank/DDBJ whole genome shotgun (WGS) entry which is preliminary data.</text>
</comment>
<sequence length="41" mass="4789">MIDNLGLSRFFMHPNSRLGRYRPMLRCARFAADVTTTETLE</sequence>
<proteinExistence type="predicted"/>
<dbReference type="AlphaFoldDB" id="A0A833J4W4"/>
<evidence type="ECO:0000313" key="2">
    <source>
        <dbReference type="Proteomes" id="UP000469949"/>
    </source>
</evidence>
<dbReference type="EMBL" id="WEKV01000010">
    <property type="protein sequence ID" value="KAB7784537.1"/>
    <property type="molecule type" value="Genomic_DNA"/>
</dbReference>
<reference evidence="1 2" key="1">
    <citation type="submission" date="2019-10" db="EMBL/GenBank/DDBJ databases">
        <title>Draft Genome Sequence of the Caffeine Degrading Methylotroph Methylorubrum populi PINKEL.</title>
        <authorList>
            <person name="Dawson S.C."/>
            <person name="Zhang X."/>
            <person name="Wright M.E."/>
            <person name="Sharma G."/>
            <person name="Langner J.T."/>
            <person name="Ditty J.L."/>
            <person name="Subuyuj G.A."/>
        </authorList>
    </citation>
    <scope>NUCLEOTIDE SEQUENCE [LARGE SCALE GENOMIC DNA]</scope>
    <source>
        <strain evidence="1 2">Pinkel</strain>
    </source>
</reference>
<dbReference type="Proteomes" id="UP000469949">
    <property type="component" value="Unassembled WGS sequence"/>
</dbReference>
<organism evidence="1 2">
    <name type="scientific">Methylorubrum populi</name>
    <dbReference type="NCBI Taxonomy" id="223967"/>
    <lineage>
        <taxon>Bacteria</taxon>
        <taxon>Pseudomonadati</taxon>
        <taxon>Pseudomonadota</taxon>
        <taxon>Alphaproteobacteria</taxon>
        <taxon>Hyphomicrobiales</taxon>
        <taxon>Methylobacteriaceae</taxon>
        <taxon>Methylorubrum</taxon>
    </lineage>
</organism>